<evidence type="ECO:0000313" key="1">
    <source>
        <dbReference type="EMBL" id="KAI0093448.1"/>
    </source>
</evidence>
<accession>A0ACB8UGH2</accession>
<proteinExistence type="predicted"/>
<protein>
    <submittedName>
        <fullName evidence="1">Uncharacterized protein</fullName>
    </submittedName>
</protein>
<name>A0ACB8UGH2_9APHY</name>
<organism evidence="1 2">
    <name type="scientific">Irpex rosettiformis</name>
    <dbReference type="NCBI Taxonomy" id="378272"/>
    <lineage>
        <taxon>Eukaryota</taxon>
        <taxon>Fungi</taxon>
        <taxon>Dikarya</taxon>
        <taxon>Basidiomycota</taxon>
        <taxon>Agaricomycotina</taxon>
        <taxon>Agaricomycetes</taxon>
        <taxon>Polyporales</taxon>
        <taxon>Irpicaceae</taxon>
        <taxon>Irpex</taxon>
    </lineage>
</organism>
<evidence type="ECO:0000313" key="2">
    <source>
        <dbReference type="Proteomes" id="UP001055072"/>
    </source>
</evidence>
<sequence>MPSASKTQRAEARYNVVFDYTNLGLHAAAASGNLGLVKYALDHEQPVNSVLDGLLPLHAACHGGSDLVVRYLIEKGADVNTPRLSRRLTTDKHRATSPSLSIPGPSGSTPLHFAAANGHLVVVMTLLLHGASPDRPDKHGTTPEMIARQNGHTSCADVLRGWCHNKDRDLREREAGPPPPLPTTTAEDSFSKDDKSHHYCGSLECRECATRKRIRMKRSIDSAIHMLRHSPSQCSGTISPPHSSTSIHSTAQQPPSPTEGKPLGEYSFYPTATNDSTVEELHPRRPSLPHVLDVPRTSTSSSRSRRPSNLSTHSRPRSAGTDAEASTRVRGKISLLNIFKKANDTTVTPDSNNSPSGSTGTSVSASPAPTSIPGMTPLPPQSSDMLAPNAPEGTHKAHHHHRLLSESAAMTVTSSHPLDVRHSASRESLRGRGQPFKTTAGEPLGKGSPPVRPGILRAHGRSTSSGQSTPQSDNPRTTTTAPSTAAANNTTRALRFDSTSSAASGVSHHPVPAPRRTESLKRTATASSRQESRSPSRRVSGKESIGSFKEGSPSPGSKSFGLRLESEPEVLSALPSPAPTPSVSAALLPDPRIEEENEVDGDEEEEYGYPVSPRVGIRELSVDRSGRRRTRRGSVVSTTVSEVDSQDTMHQLQHHHHGFQCPFSINRPPPQEDVQSEMETPTAAPGDAHSVVGERDVEVSSETSRMRGNSMSSMVTDSSAGPPSSFVPTPSMHQSNLPGPILFAPSSVPNESSPFSAVDERDEMVLNVEGASPVKRSKTPGEIDIRSISTHAQAEALVALAQRRILEQPVGELNEQEIKTFGLVGAGAGGGHTPLSARLAAYGESLAIERRFKEVEEKRRKSVLMNSVSADTLVGERDRGEEGAGLAVKLDRQVSLDERRREGSPVPRFSSDAVTGFLSPPSALNGTTSISNPESSGRLHRTHSSSGMIITPPFAESQTRSDSLPTDRSSLPRSRTPDPQFYAYDALPPPSAATLGVPLTRYQTCPTDDSYDFVNSARTVKERQVARAQKLAKMGFSGSGAGVGVGGEHWRDASSGSRVQRPRFGGIKTFVQSLTGKA</sequence>
<keyword evidence="2" id="KW-1185">Reference proteome</keyword>
<dbReference type="Proteomes" id="UP001055072">
    <property type="component" value="Unassembled WGS sequence"/>
</dbReference>
<comment type="caution">
    <text evidence="1">The sequence shown here is derived from an EMBL/GenBank/DDBJ whole genome shotgun (WGS) entry which is preliminary data.</text>
</comment>
<gene>
    <name evidence="1" type="ORF">BDY19DRAFT_990083</name>
</gene>
<reference evidence="1" key="1">
    <citation type="journal article" date="2021" name="Environ. Microbiol.">
        <title>Gene family expansions and transcriptome signatures uncover fungal adaptations to wood decay.</title>
        <authorList>
            <person name="Hage H."/>
            <person name="Miyauchi S."/>
            <person name="Viragh M."/>
            <person name="Drula E."/>
            <person name="Min B."/>
            <person name="Chaduli D."/>
            <person name="Navarro D."/>
            <person name="Favel A."/>
            <person name="Norest M."/>
            <person name="Lesage-Meessen L."/>
            <person name="Balint B."/>
            <person name="Merenyi Z."/>
            <person name="de Eugenio L."/>
            <person name="Morin E."/>
            <person name="Martinez A.T."/>
            <person name="Baldrian P."/>
            <person name="Stursova M."/>
            <person name="Martinez M.J."/>
            <person name="Novotny C."/>
            <person name="Magnuson J.K."/>
            <person name="Spatafora J.W."/>
            <person name="Maurice S."/>
            <person name="Pangilinan J."/>
            <person name="Andreopoulos W."/>
            <person name="LaButti K."/>
            <person name="Hundley H."/>
            <person name="Na H."/>
            <person name="Kuo A."/>
            <person name="Barry K."/>
            <person name="Lipzen A."/>
            <person name="Henrissat B."/>
            <person name="Riley R."/>
            <person name="Ahrendt S."/>
            <person name="Nagy L.G."/>
            <person name="Grigoriev I.V."/>
            <person name="Martin F."/>
            <person name="Rosso M.N."/>
        </authorList>
    </citation>
    <scope>NUCLEOTIDE SEQUENCE</scope>
    <source>
        <strain evidence="1">CBS 384.51</strain>
    </source>
</reference>
<dbReference type="EMBL" id="MU274902">
    <property type="protein sequence ID" value="KAI0093448.1"/>
    <property type="molecule type" value="Genomic_DNA"/>
</dbReference>